<organism evidence="1 2">
    <name type="scientific">Enterococcus casseliflavus ATCC 12755</name>
    <dbReference type="NCBI Taxonomy" id="888066"/>
    <lineage>
        <taxon>Bacteria</taxon>
        <taxon>Bacillati</taxon>
        <taxon>Bacillota</taxon>
        <taxon>Bacilli</taxon>
        <taxon>Lactobacillales</taxon>
        <taxon>Enterococcaceae</taxon>
        <taxon>Enterococcus</taxon>
    </lineage>
</organism>
<dbReference type="EMBL" id="AEWT01000027">
    <property type="protein sequence ID" value="EGC68529.1"/>
    <property type="molecule type" value="Genomic_DNA"/>
</dbReference>
<evidence type="ECO:0000313" key="2">
    <source>
        <dbReference type="Proteomes" id="UP000004835"/>
    </source>
</evidence>
<proteinExistence type="predicted"/>
<dbReference type="HOGENOM" id="CLU_3135209_0_0_9"/>
<evidence type="ECO:0000313" key="1">
    <source>
        <dbReference type="EMBL" id="EGC68529.1"/>
    </source>
</evidence>
<protein>
    <submittedName>
        <fullName evidence="1">Uncharacterized protein</fullName>
    </submittedName>
</protein>
<dbReference type="AlphaFoldDB" id="F0EN17"/>
<accession>F0EN17</accession>
<reference evidence="1 2" key="1">
    <citation type="submission" date="2011-01" db="EMBL/GenBank/DDBJ databases">
        <authorList>
            <person name="Muzny D."/>
            <person name="Qin X."/>
            <person name="Deng J."/>
            <person name="Jiang H."/>
            <person name="Liu Y."/>
            <person name="Qu J."/>
            <person name="Song X.-Z."/>
            <person name="Zhang L."/>
            <person name="Thornton R."/>
            <person name="Coyle M."/>
            <person name="Francisco L."/>
            <person name="Jackson L."/>
            <person name="Javaid M."/>
            <person name="Korchina V."/>
            <person name="Kovar C."/>
            <person name="Mata R."/>
            <person name="Mathew T."/>
            <person name="Ngo R."/>
            <person name="Nguyen L."/>
            <person name="Nguyen N."/>
            <person name="Okwuonu G."/>
            <person name="Ongeri F."/>
            <person name="Pham C."/>
            <person name="Simmons D."/>
            <person name="Wilczek-Boney K."/>
            <person name="Hale W."/>
            <person name="Jakkamsetti A."/>
            <person name="Pham P."/>
            <person name="Ruth R."/>
            <person name="San Lucas F."/>
            <person name="Warren J."/>
            <person name="Zhang J."/>
            <person name="Zhao Z."/>
            <person name="Zhou C."/>
            <person name="Zhu D."/>
            <person name="Lee S."/>
            <person name="Bess C."/>
            <person name="Blankenburg K."/>
            <person name="Forbes L."/>
            <person name="Fu Q."/>
            <person name="Gubbala S."/>
            <person name="Hirani K."/>
            <person name="Jayaseelan J.C."/>
            <person name="Lara F."/>
            <person name="Munidasa M."/>
            <person name="Palculict T."/>
            <person name="Patil S."/>
            <person name="Pu L.-L."/>
            <person name="Saada N."/>
            <person name="Tang L."/>
            <person name="Weissenberger G."/>
            <person name="Zhu Y."/>
            <person name="Hemphill L."/>
            <person name="Shang Y."/>
            <person name="Youmans B."/>
            <person name="Ayvaz T."/>
            <person name="Ross M."/>
            <person name="Santibanez J."/>
            <person name="Aqrawi P."/>
            <person name="Gross S."/>
            <person name="Joshi V."/>
            <person name="Fowler G."/>
            <person name="Nazareth L."/>
            <person name="Reid J."/>
            <person name="Worley K."/>
            <person name="Petrosino J."/>
            <person name="Highlander S."/>
            <person name="Gibbs R."/>
        </authorList>
    </citation>
    <scope>NUCLEOTIDE SEQUENCE [LARGE SCALE GENOMIC DNA]</scope>
    <source>
        <strain evidence="1 2">ATCC 12755</strain>
    </source>
</reference>
<name>F0EN17_ENTCA</name>
<comment type="caution">
    <text evidence="1">The sequence shown here is derived from an EMBL/GenBank/DDBJ whole genome shotgun (WGS) entry which is preliminary data.</text>
</comment>
<sequence>MAQSFSKEKFHDPLLPWKRQGYNKIYVIFSREDSQPMSSFLIPLYHIPF</sequence>
<dbReference type="Proteomes" id="UP000004835">
    <property type="component" value="Unassembled WGS sequence"/>
</dbReference>
<gene>
    <name evidence="1" type="ORF">HMPREF9087_2809</name>
</gene>